<evidence type="ECO:0000313" key="2">
    <source>
        <dbReference type="Proteomes" id="UP000800035"/>
    </source>
</evidence>
<keyword evidence="2" id="KW-1185">Reference proteome</keyword>
<dbReference type="OrthoDB" id="2849215at2759"/>
<organism evidence="1 2">
    <name type="scientific">Byssothecium circinans</name>
    <dbReference type="NCBI Taxonomy" id="147558"/>
    <lineage>
        <taxon>Eukaryota</taxon>
        <taxon>Fungi</taxon>
        <taxon>Dikarya</taxon>
        <taxon>Ascomycota</taxon>
        <taxon>Pezizomycotina</taxon>
        <taxon>Dothideomycetes</taxon>
        <taxon>Pleosporomycetidae</taxon>
        <taxon>Pleosporales</taxon>
        <taxon>Massarineae</taxon>
        <taxon>Massarinaceae</taxon>
        <taxon>Byssothecium</taxon>
    </lineage>
</organism>
<protein>
    <submittedName>
        <fullName evidence="1">Uncharacterized protein</fullName>
    </submittedName>
</protein>
<proteinExistence type="predicted"/>
<name>A0A6A5UKX2_9PLEO</name>
<reference evidence="1" key="1">
    <citation type="journal article" date="2020" name="Stud. Mycol.">
        <title>101 Dothideomycetes genomes: a test case for predicting lifestyles and emergence of pathogens.</title>
        <authorList>
            <person name="Haridas S."/>
            <person name="Albert R."/>
            <person name="Binder M."/>
            <person name="Bloem J."/>
            <person name="Labutti K."/>
            <person name="Salamov A."/>
            <person name="Andreopoulos B."/>
            <person name="Baker S."/>
            <person name="Barry K."/>
            <person name="Bills G."/>
            <person name="Bluhm B."/>
            <person name="Cannon C."/>
            <person name="Castanera R."/>
            <person name="Culley D."/>
            <person name="Daum C."/>
            <person name="Ezra D."/>
            <person name="Gonzalez J."/>
            <person name="Henrissat B."/>
            <person name="Kuo A."/>
            <person name="Liang C."/>
            <person name="Lipzen A."/>
            <person name="Lutzoni F."/>
            <person name="Magnuson J."/>
            <person name="Mondo S."/>
            <person name="Nolan M."/>
            <person name="Ohm R."/>
            <person name="Pangilinan J."/>
            <person name="Park H.-J."/>
            <person name="Ramirez L."/>
            <person name="Alfaro M."/>
            <person name="Sun H."/>
            <person name="Tritt A."/>
            <person name="Yoshinaga Y."/>
            <person name="Zwiers L.-H."/>
            <person name="Turgeon B."/>
            <person name="Goodwin S."/>
            <person name="Spatafora J."/>
            <person name="Crous P."/>
            <person name="Grigoriev I."/>
        </authorList>
    </citation>
    <scope>NUCLEOTIDE SEQUENCE</scope>
    <source>
        <strain evidence="1">CBS 675.92</strain>
    </source>
</reference>
<dbReference type="AlphaFoldDB" id="A0A6A5UKX2"/>
<evidence type="ECO:0000313" key="1">
    <source>
        <dbReference type="EMBL" id="KAF1963566.1"/>
    </source>
</evidence>
<accession>A0A6A5UKX2</accession>
<gene>
    <name evidence="1" type="ORF">CC80DRAFT_486926</name>
</gene>
<dbReference type="EMBL" id="ML976977">
    <property type="protein sequence ID" value="KAF1963566.1"/>
    <property type="molecule type" value="Genomic_DNA"/>
</dbReference>
<dbReference type="Proteomes" id="UP000800035">
    <property type="component" value="Unassembled WGS sequence"/>
</dbReference>
<sequence length="87" mass="10050">MARHSLEITYSMIVVTRYLRLTFDLLQYWGYFLLPMPTSAEESKFTTKDVSILICTTGHETRLLPALRMWLETRPGAVVLVTVEQAK</sequence>